<accession>A0A1H4I7G2</accession>
<dbReference type="InterPro" id="IPR027417">
    <property type="entry name" value="P-loop_NTPase"/>
</dbReference>
<reference evidence="2" key="1">
    <citation type="submission" date="2016-10" db="EMBL/GenBank/DDBJ databases">
        <authorList>
            <person name="de Groot N.N."/>
        </authorList>
    </citation>
    <scope>NUCLEOTIDE SEQUENCE [LARGE SCALE GENOMIC DNA]</scope>
    <source>
        <strain evidence="2">DSM 44498</strain>
    </source>
</reference>
<evidence type="ECO:0000313" key="1">
    <source>
        <dbReference type="EMBL" id="SEB29035.1"/>
    </source>
</evidence>
<protein>
    <submittedName>
        <fullName evidence="2">Uncharacterized protein</fullName>
    </submittedName>
</protein>
<dbReference type="OrthoDB" id="8455278at2"/>
<organism evidence="2 3">
    <name type="scientific">Rhodococcus koreensis</name>
    <dbReference type="NCBI Taxonomy" id="99653"/>
    <lineage>
        <taxon>Bacteria</taxon>
        <taxon>Bacillati</taxon>
        <taxon>Actinomycetota</taxon>
        <taxon>Actinomycetes</taxon>
        <taxon>Mycobacteriales</taxon>
        <taxon>Nocardiaceae</taxon>
        <taxon>Rhodococcus</taxon>
    </lineage>
</organism>
<dbReference type="SUPFAM" id="SSF52540">
    <property type="entry name" value="P-loop containing nucleoside triphosphate hydrolases"/>
    <property type="match status" value="1"/>
</dbReference>
<evidence type="ECO:0000313" key="3">
    <source>
        <dbReference type="Proteomes" id="UP000183561"/>
    </source>
</evidence>
<dbReference type="AlphaFoldDB" id="A0A1H4I7G2"/>
<dbReference type="Proteomes" id="UP000183561">
    <property type="component" value="Unassembled WGS sequence"/>
</dbReference>
<sequence>MALSGHTAAVRENYLPLPTRDDGYRQILLLGTTGAGKTTVVRQLLGTDPDNDRFPSTSTAKTTVSDTEIVLAPGPFQAVITFFSRDEVVRHLEECASRAAVSILNGLDRSRVREHLLDHEQQRFRFSYVLGRRQEPASDQEEDVVENDPFDIFDEPGPALTDAGSETFGADPQALPTIDLAETEAVVDQAIDTLQTLVATHSDTARRELGVDGVDEEKELKDLLEEELDRLLRADPRFDQITDALLLEIDKRFRALSIGQVDRGDNGWPLSWTWKSDDRTAFLRAVNRFSSNYAPLFGHLLSPLVDGIRVAGPFAPAWNDGAVPPLVLIDGEGLGHTPTSAAALSMAVSERINTVDVVLLVDNAAQPMQAAPAAAIRSILISGNVDKLVFCFTHFDEVTGDNLATPRDRADHVRGSANNLLAAIRTDLHQRDEQALRRRLDNATVYLSRIDKPLDPSDREGLFTIKSFRKLLDVIEKTGERPDLGPARPIYRKDELHQAVVAAVEKFHHRWDAILGLKTSRAVAREHWTRIKALNKRFAEASDDQYDTLRPSAELREFVKEELYRQLESPRGWNGHRPDDAEHTAIVNQLAQGVARGLNAPISGRLSTAAQPEWERSYDLYGSGSTRQRANHIAHDIFDRFVPEASNDNSFVSDLLTVVEAAAAEVDASLE</sequence>
<name>A0A1H4I7G2_9NOCA</name>
<reference evidence="3" key="2">
    <citation type="submission" date="2016-10" db="EMBL/GenBank/DDBJ databases">
        <authorList>
            <person name="Varghese N."/>
            <person name="Submissions S."/>
        </authorList>
    </citation>
    <scope>NUCLEOTIDE SEQUENCE [LARGE SCALE GENOMIC DNA]</scope>
    <source>
        <strain evidence="3">DSM 44498</strain>
    </source>
</reference>
<dbReference type="RefSeq" id="WP_072948816.1">
    <property type="nucleotide sequence ID" value="NZ_FNSV01000001.1"/>
</dbReference>
<evidence type="ECO:0000313" key="2">
    <source>
        <dbReference type="EMBL" id="SEB30019.1"/>
    </source>
</evidence>
<dbReference type="EMBL" id="FNSV01000001">
    <property type="protein sequence ID" value="SEB30019.1"/>
    <property type="molecule type" value="Genomic_DNA"/>
</dbReference>
<proteinExistence type="predicted"/>
<dbReference type="EMBL" id="FNSV01000001">
    <property type="protein sequence ID" value="SEB29035.1"/>
    <property type="molecule type" value="Genomic_DNA"/>
</dbReference>
<gene>
    <name evidence="1" type="ORF">SAMN04490239_0004</name>
    <name evidence="2" type="ORF">SAMN04490239_0179</name>
</gene>
<keyword evidence="3" id="KW-1185">Reference proteome</keyword>